<dbReference type="VEuPathDB" id="PlasmoDB:PCYB_021100"/>
<protein>
    <submittedName>
        <fullName evidence="1">KIR-like CYIR protein</fullName>
    </submittedName>
</protein>
<dbReference type="OrthoDB" id="379469at2759"/>
<proteinExistence type="predicted"/>
<reference evidence="1 2" key="1">
    <citation type="journal article" date="2012" name="Nat. Genet.">
        <title>Plasmodium cynomolgi genome sequences provide insight into Plasmodium vivax and the monkey malaria clade.</title>
        <authorList>
            <person name="Tachibana S."/>
            <person name="Sullivan S.A."/>
            <person name="Kawai S."/>
            <person name="Nakamura S."/>
            <person name="Kim H.R."/>
            <person name="Goto N."/>
            <person name="Arisue N."/>
            <person name="Palacpac N.M.Q."/>
            <person name="Honma H."/>
            <person name="Yagi M."/>
            <person name="Tougan T."/>
            <person name="Katakai Y."/>
            <person name="Kaneko O."/>
            <person name="Mita T."/>
            <person name="Kita K."/>
            <person name="Yasutomi Y."/>
            <person name="Sutton P.L."/>
            <person name="Shakhbatyan R."/>
            <person name="Horii T."/>
            <person name="Yasunaga T."/>
            <person name="Barnwell J.W."/>
            <person name="Escalante A.A."/>
            <person name="Carlton J.M."/>
            <person name="Tanabe K."/>
        </authorList>
    </citation>
    <scope>NUCLEOTIDE SEQUENCE [LARGE SCALE GENOMIC DNA]</scope>
    <source>
        <strain evidence="1 2">B</strain>
    </source>
</reference>
<organism evidence="1 2">
    <name type="scientific">Plasmodium cynomolgi (strain B)</name>
    <dbReference type="NCBI Taxonomy" id="1120755"/>
    <lineage>
        <taxon>Eukaryota</taxon>
        <taxon>Sar</taxon>
        <taxon>Alveolata</taxon>
        <taxon>Apicomplexa</taxon>
        <taxon>Aconoidasida</taxon>
        <taxon>Haemosporida</taxon>
        <taxon>Plasmodiidae</taxon>
        <taxon>Plasmodium</taxon>
        <taxon>Plasmodium (Plasmodium)</taxon>
    </lineage>
</organism>
<accession>K6UCB1</accession>
<name>K6UCB1_PLACD</name>
<dbReference type="GeneID" id="14690923"/>
<dbReference type="AlphaFoldDB" id="K6UCB1"/>
<dbReference type="EMBL" id="DF157094">
    <property type="protein sequence ID" value="GAB64541.1"/>
    <property type="molecule type" value="Genomic_DNA"/>
</dbReference>
<dbReference type="KEGG" id="pcy:PCYB_021100"/>
<evidence type="ECO:0000313" key="1">
    <source>
        <dbReference type="EMBL" id="GAB64541.1"/>
    </source>
</evidence>
<evidence type="ECO:0000313" key="2">
    <source>
        <dbReference type="Proteomes" id="UP000006319"/>
    </source>
</evidence>
<dbReference type="PhylomeDB" id="K6UCB1"/>
<dbReference type="Proteomes" id="UP000006319">
    <property type="component" value="Chromosome 2"/>
</dbReference>
<keyword evidence="2" id="KW-1185">Reference proteome</keyword>
<sequence>MDLERLKNQYKFLTSWPEYNFDELRGIIVNDYENSTCKKIEGVNQYHRKKNCITFYSILENLVHRVGLTSSKHDIWKEFLGRINAEENFDYSSPVIGNFNYIFGSLLEENILKNFNIKIWMEKGMKLRI</sequence>
<dbReference type="RefSeq" id="XP_004220508.1">
    <property type="nucleotide sequence ID" value="XM_004220460.1"/>
</dbReference>
<gene>
    <name evidence="1" type="ORF">PCYB_021100</name>
</gene>